<evidence type="ECO:0000313" key="1">
    <source>
        <dbReference type="EMBL" id="SIN87708.1"/>
    </source>
</evidence>
<organism evidence="1 2">
    <name type="scientific">Carnobacterium alterfunditum</name>
    <dbReference type="NCBI Taxonomy" id="28230"/>
    <lineage>
        <taxon>Bacteria</taxon>
        <taxon>Bacillati</taxon>
        <taxon>Bacillota</taxon>
        <taxon>Bacilli</taxon>
        <taxon>Lactobacillales</taxon>
        <taxon>Carnobacteriaceae</taxon>
        <taxon>Carnobacterium</taxon>
    </lineage>
</organism>
<dbReference type="InterPro" id="IPR008928">
    <property type="entry name" value="6-hairpin_glycosidase_sf"/>
</dbReference>
<dbReference type="AlphaFoldDB" id="A0A1N6EXE6"/>
<proteinExistence type="predicted"/>
<dbReference type="RefSeq" id="WP_034546778.1">
    <property type="nucleotide sequence ID" value="NZ_FSRN01000001.1"/>
</dbReference>
<dbReference type="SUPFAM" id="SSF48208">
    <property type="entry name" value="Six-hairpin glycosidases"/>
    <property type="match status" value="1"/>
</dbReference>
<dbReference type="EMBL" id="FSRN01000001">
    <property type="protein sequence ID" value="SIN87708.1"/>
    <property type="molecule type" value="Genomic_DNA"/>
</dbReference>
<protein>
    <recommendedName>
        <fullName evidence="3">Cellobiose phosphorylase</fullName>
    </recommendedName>
</protein>
<gene>
    <name evidence="1" type="ORF">SAMN05878443_0264</name>
</gene>
<dbReference type="OrthoDB" id="219241at2"/>
<name>A0A1N6EXE6_9LACT</name>
<evidence type="ECO:0000313" key="2">
    <source>
        <dbReference type="Proteomes" id="UP000184758"/>
    </source>
</evidence>
<evidence type="ECO:0008006" key="3">
    <source>
        <dbReference type="Google" id="ProtNLM"/>
    </source>
</evidence>
<dbReference type="eggNOG" id="COG3459">
    <property type="taxonomic scope" value="Bacteria"/>
</dbReference>
<keyword evidence="2" id="KW-1185">Reference proteome</keyword>
<reference evidence="2" key="1">
    <citation type="submission" date="2016-11" db="EMBL/GenBank/DDBJ databases">
        <authorList>
            <person name="Varghese N."/>
            <person name="Submissions S."/>
        </authorList>
    </citation>
    <scope>NUCLEOTIDE SEQUENCE [LARGE SCALE GENOMIC DNA]</scope>
    <source>
        <strain evidence="2">313</strain>
    </source>
</reference>
<dbReference type="Proteomes" id="UP000184758">
    <property type="component" value="Unassembled WGS sequence"/>
</dbReference>
<dbReference type="GO" id="GO:0005975">
    <property type="term" value="P:carbohydrate metabolic process"/>
    <property type="evidence" value="ECO:0007669"/>
    <property type="project" value="InterPro"/>
</dbReference>
<dbReference type="STRING" id="28230.SAMN05878443_0264"/>
<accession>A0A1N6EXE6</accession>
<sequence length="1035" mass="118620">MYKLNEKNEFIIENYQTTSAFSSFLPGIVGLKGIPLWMFYINRGQAISSFGIENKDSAISEFLPADKAYQHTPLQGFRTFLKVRREGETTAFEPFSDPSENATETMTIGMNHLTLNYKQHDENLSLVVRYYSLPHAPIGALVRTVNIVNNSNEAVSLEVADGLAAILPAGIANADYKEISNTLKSWFDVKKVDNSFNFYHLRGSTEDTVEVKEMHSGNFYTSLVKENEKVTPASIIYDRQLIFGKDETLRKADHFNQNAVSEINKQNQVSTNRVSAGFTLWQGELLPGKSVELMTLVGYGKDEDTVSKYLSQHLNEDTVKQAFITAQGLTDELTDVIQTSTASTKFDQYARQSYLDNGLRGGFPTIHTYKDKQQAYYVYSRKHGDLERDYNFFSTSPTYYSQGNGNYRDINQNRRMDVYFTTEVEDANIRHFMELIQLDGYNPLVIKKVLFTFNGTDTDIAPFLKETEQKKMLLSFFDKPFEPGELLRFIEENTIDLTSSFEELLAYVLFASSENLEADHGEGFWIDHWTYNIDLIESYLAIYPDKKQTLLFERPYKYYQNKVCVQPREIKYVQKDNEYRQYNALDHKEGDSSQWVEAPNKTPITTNLYSKLLLLAAIKTATIAPFGYGIGMEAGKPGWNDSLNGLPSLFGTSTSELFELKRLMTLIEQVDLEGCVYALPIEAFRFLEKLQEHLTLMQDDDQAFWEQTTRLLEKYRADIYQDLSGEMKVLNQEAVEQLVYSLTKRVDQAIEAVEKYNGPALLPTYFYFEKNDETLKPHAVTPFLEGLVKKLKVTNSTKEAYNIYQAVKESEIYDRKLQMYKTSGPLTNEPIELGRAKFFTPGWLENESVFLHMTYKYLLALLKSGLYDAFYEDLETMLIPNLDPNIYGRSILENSSFIASSANPDESIHGKGFVARLSGSTVEFLNMWVQMFIGERPFTYDKDKKQLSFQLLPALHKELFKEDGTVQFTLLGEIKVTYSNAKMQHTYGEKGVKPIRYSILYADDQVKVIEGDRILNQEAIDIRNKTVKSMHVTLG</sequence>